<keyword evidence="2" id="KW-1185">Reference proteome</keyword>
<evidence type="ECO:0000313" key="1">
    <source>
        <dbReference type="EMBL" id="KAJ8615218.1"/>
    </source>
</evidence>
<organism evidence="1 2">
    <name type="scientific">Persea americana</name>
    <name type="common">Avocado</name>
    <dbReference type="NCBI Taxonomy" id="3435"/>
    <lineage>
        <taxon>Eukaryota</taxon>
        <taxon>Viridiplantae</taxon>
        <taxon>Streptophyta</taxon>
        <taxon>Embryophyta</taxon>
        <taxon>Tracheophyta</taxon>
        <taxon>Spermatophyta</taxon>
        <taxon>Magnoliopsida</taxon>
        <taxon>Magnoliidae</taxon>
        <taxon>Laurales</taxon>
        <taxon>Lauraceae</taxon>
        <taxon>Persea</taxon>
    </lineage>
</organism>
<protein>
    <submittedName>
        <fullName evidence="1">Uncharacterized protein</fullName>
    </submittedName>
</protein>
<dbReference type="EMBL" id="CM056820">
    <property type="protein sequence ID" value="KAJ8615218.1"/>
    <property type="molecule type" value="Genomic_DNA"/>
</dbReference>
<reference evidence="1 2" key="1">
    <citation type="journal article" date="2022" name="Hortic Res">
        <title>A haplotype resolved chromosomal level avocado genome allows analysis of novel avocado genes.</title>
        <authorList>
            <person name="Nath O."/>
            <person name="Fletcher S.J."/>
            <person name="Hayward A."/>
            <person name="Shaw L.M."/>
            <person name="Masouleh A.K."/>
            <person name="Furtado A."/>
            <person name="Henry R.J."/>
            <person name="Mitter N."/>
        </authorList>
    </citation>
    <scope>NUCLEOTIDE SEQUENCE [LARGE SCALE GENOMIC DNA]</scope>
    <source>
        <strain evidence="2">cv. Hass</strain>
    </source>
</reference>
<dbReference type="Proteomes" id="UP001234297">
    <property type="component" value="Chromosome 12"/>
</dbReference>
<gene>
    <name evidence="1" type="ORF">MRB53_034590</name>
</gene>
<proteinExistence type="predicted"/>
<name>A0ACC2K274_PERAE</name>
<evidence type="ECO:0000313" key="2">
    <source>
        <dbReference type="Proteomes" id="UP001234297"/>
    </source>
</evidence>
<accession>A0ACC2K274</accession>
<sequence length="327" mass="35704">MASSASPSTTLASSSPNLVISNIANLIPIKLDSTNFLLWKSLFRPILRNHHLEHFIDGSTPVPPREITTVDGKMTPNHAFFAWFEWDQMLLSWINATLSDSALPYIVGKDTANDAWESLEHISPVSKDDLIFYTLSGLPSVYRPFQTSIHTRSRHDPVLVEELHTLLVCEELSLAEDVTGDTATAFAASNSTPVPPCQSTTVPSQYQCRKNNPGSRQDQSSNNHPNKSFESSGQQQPPQGTSSGASQPCRLYFSRHVIFDEQAFPLPPLSLTLHLWLPTHTLSPQIENLSQITPTLGAASGIDPGANTVTLPTSGVNPESSPDILSL</sequence>
<comment type="caution">
    <text evidence="1">The sequence shown here is derived from an EMBL/GenBank/DDBJ whole genome shotgun (WGS) entry which is preliminary data.</text>
</comment>